<keyword evidence="1" id="KW-1133">Transmembrane helix</keyword>
<name>A0A1I1U3C2_9BACT</name>
<organism evidence="3 4">
    <name type="scientific">Nannocystis exedens</name>
    <dbReference type="NCBI Taxonomy" id="54"/>
    <lineage>
        <taxon>Bacteria</taxon>
        <taxon>Pseudomonadati</taxon>
        <taxon>Myxococcota</taxon>
        <taxon>Polyangia</taxon>
        <taxon>Nannocystales</taxon>
        <taxon>Nannocystaceae</taxon>
        <taxon>Nannocystis</taxon>
    </lineage>
</organism>
<evidence type="ECO:0000259" key="2">
    <source>
        <dbReference type="Pfam" id="PF08308"/>
    </source>
</evidence>
<dbReference type="EMBL" id="FOMX01000003">
    <property type="protein sequence ID" value="SFD65346.1"/>
    <property type="molecule type" value="Genomic_DNA"/>
</dbReference>
<keyword evidence="1" id="KW-0812">Transmembrane</keyword>
<proteinExistence type="predicted"/>
<evidence type="ECO:0000313" key="3">
    <source>
        <dbReference type="EMBL" id="SFD65346.1"/>
    </source>
</evidence>
<reference evidence="4" key="1">
    <citation type="submission" date="2016-10" db="EMBL/GenBank/DDBJ databases">
        <authorList>
            <person name="Varghese N."/>
            <person name="Submissions S."/>
        </authorList>
    </citation>
    <scope>NUCLEOTIDE SEQUENCE [LARGE SCALE GENOMIC DNA]</scope>
    <source>
        <strain evidence="4">ATCC 25963</strain>
    </source>
</reference>
<keyword evidence="4" id="KW-1185">Reference proteome</keyword>
<feature type="transmembrane region" description="Helical" evidence="1">
    <location>
        <begin position="305"/>
        <end position="328"/>
    </location>
</feature>
<feature type="domain" description="PEGA" evidence="2">
    <location>
        <begin position="179"/>
        <end position="241"/>
    </location>
</feature>
<accession>A0A1I1U3C2</accession>
<protein>
    <submittedName>
        <fullName evidence="3">PEGA domain-containing protein</fullName>
    </submittedName>
</protein>
<keyword evidence="1" id="KW-0472">Membrane</keyword>
<dbReference type="Pfam" id="PF08308">
    <property type="entry name" value="PEGA"/>
    <property type="match status" value="1"/>
</dbReference>
<dbReference type="AlphaFoldDB" id="A0A1I1U3C2"/>
<dbReference type="Proteomes" id="UP000199400">
    <property type="component" value="Unassembled WGS sequence"/>
</dbReference>
<dbReference type="InterPro" id="IPR013229">
    <property type="entry name" value="PEGA"/>
</dbReference>
<evidence type="ECO:0000256" key="1">
    <source>
        <dbReference type="SAM" id="Phobius"/>
    </source>
</evidence>
<dbReference type="STRING" id="54.SAMN02745121_00942"/>
<gene>
    <name evidence="3" type="ORF">SAMN02745121_00942</name>
</gene>
<sequence>MAMAASVCLSTSGIGEVAAAAPRPVLTFAAPGEGAEQQGAKLAILPLVVEGSLSETDQNSLTQALLSGLQRGNFTVLTPDQVVAADDGAASCDNAVCYKSIATKTGAAYIVRAAVTVRDRDYNVHVDLFNGSDGQRIAATQDGCEICGVVDASGLIDSAAATLRLKLDALAKGPASFKLQTDPPGALVTIDGEIAGTTPLNRPIVPGKHVIRISKEGFIALEREVTFVEGVGEELQYSLEKLPSRLPGKRWGYASIAIGILGIGGGVALTAIDGRNYSFDCEGENVMNPGITGEKECKYLFNTKWYGVAATLAGAALLTLGTVILVSSRPKTDAGDKRAARRGVQQLGIGPGSLILRGQF</sequence>
<evidence type="ECO:0000313" key="4">
    <source>
        <dbReference type="Proteomes" id="UP000199400"/>
    </source>
</evidence>